<dbReference type="VEuPathDB" id="ToxoDB:CSUI_006975"/>
<reference evidence="2 3" key="1">
    <citation type="journal article" date="2017" name="Int. J. Parasitol.">
        <title>The genome of the protozoan parasite Cystoisospora suis and a reverse vaccinology approach to identify vaccine candidates.</title>
        <authorList>
            <person name="Palmieri N."/>
            <person name="Shrestha A."/>
            <person name="Ruttkowski B."/>
            <person name="Beck T."/>
            <person name="Vogl C."/>
            <person name="Tomley F."/>
            <person name="Blake D.P."/>
            <person name="Joachim A."/>
        </authorList>
    </citation>
    <scope>NUCLEOTIDE SEQUENCE [LARGE SCALE GENOMIC DNA]</scope>
    <source>
        <strain evidence="2 3">Wien I</strain>
    </source>
</reference>
<feature type="transmembrane region" description="Helical" evidence="1">
    <location>
        <begin position="65"/>
        <end position="83"/>
    </location>
</feature>
<dbReference type="EMBL" id="MIGC01003592">
    <property type="protein sequence ID" value="PHJ19195.1"/>
    <property type="molecule type" value="Genomic_DNA"/>
</dbReference>
<keyword evidence="3" id="KW-1185">Reference proteome</keyword>
<name>A0A2C6KS09_9APIC</name>
<organism evidence="2 3">
    <name type="scientific">Cystoisospora suis</name>
    <dbReference type="NCBI Taxonomy" id="483139"/>
    <lineage>
        <taxon>Eukaryota</taxon>
        <taxon>Sar</taxon>
        <taxon>Alveolata</taxon>
        <taxon>Apicomplexa</taxon>
        <taxon>Conoidasida</taxon>
        <taxon>Coccidia</taxon>
        <taxon>Eucoccidiorida</taxon>
        <taxon>Eimeriorina</taxon>
        <taxon>Sarcocystidae</taxon>
        <taxon>Cystoisospora</taxon>
    </lineage>
</organism>
<evidence type="ECO:0000256" key="1">
    <source>
        <dbReference type="SAM" id="Phobius"/>
    </source>
</evidence>
<evidence type="ECO:0008006" key="4">
    <source>
        <dbReference type="Google" id="ProtNLM"/>
    </source>
</evidence>
<keyword evidence="1" id="KW-0812">Transmembrane</keyword>
<dbReference type="GeneID" id="94430336"/>
<sequence>EDRQKKKTKERVQKKKKVCLENTHGVDLVLLKGYLVSSLSFSLLSSFLSRSCFAKSLACKLRFSFFFHRKVSSLSFALLFSFFHPPLSVGYLLSSPSLFSLFSFLSSSLRRLPSCQEGTEERRFAMCISSSSSL</sequence>
<keyword evidence="1" id="KW-0472">Membrane</keyword>
<gene>
    <name evidence="2" type="ORF">CSUI_006975</name>
</gene>
<feature type="non-terminal residue" evidence="2">
    <location>
        <position position="1"/>
    </location>
</feature>
<accession>A0A2C6KS09</accession>
<dbReference type="RefSeq" id="XP_067920897.1">
    <property type="nucleotide sequence ID" value="XM_068067125.1"/>
</dbReference>
<dbReference type="Proteomes" id="UP000221165">
    <property type="component" value="Unassembled WGS sequence"/>
</dbReference>
<evidence type="ECO:0000313" key="2">
    <source>
        <dbReference type="EMBL" id="PHJ19195.1"/>
    </source>
</evidence>
<protein>
    <recommendedName>
        <fullName evidence="4">Transmembrane protein</fullName>
    </recommendedName>
</protein>
<dbReference type="AlphaFoldDB" id="A0A2C6KS09"/>
<evidence type="ECO:0000313" key="3">
    <source>
        <dbReference type="Proteomes" id="UP000221165"/>
    </source>
</evidence>
<comment type="caution">
    <text evidence="2">The sequence shown here is derived from an EMBL/GenBank/DDBJ whole genome shotgun (WGS) entry which is preliminary data.</text>
</comment>
<keyword evidence="1" id="KW-1133">Transmembrane helix</keyword>
<proteinExistence type="predicted"/>